<dbReference type="SUPFAM" id="SSF52980">
    <property type="entry name" value="Restriction endonuclease-like"/>
    <property type="match status" value="1"/>
</dbReference>
<dbReference type="InterPro" id="IPR009822">
    <property type="entry name" value="YaeQ"/>
</dbReference>
<evidence type="ECO:0000313" key="1">
    <source>
        <dbReference type="EMBL" id="VAW85802.1"/>
    </source>
</evidence>
<sequence>MANSSTIYKAEINITDMDRNYYAEHPLTIACHPSESEQRMMVRLLAFILNADPALQFGKGLSSQDEPALWKKSDIDEILLWIDLGQPDEKRIRHACHRAKQVIIYTYQPRATAPWLKQIEKTLTRFDNLTIKHLDQASVDNLSSLVKRTMALQCTLQDGELWINDDEQQINITL</sequence>
<gene>
    <name evidence="1" type="ORF">MNBD_GAMMA18-831</name>
</gene>
<organism evidence="1">
    <name type="scientific">hydrothermal vent metagenome</name>
    <dbReference type="NCBI Taxonomy" id="652676"/>
    <lineage>
        <taxon>unclassified sequences</taxon>
        <taxon>metagenomes</taxon>
        <taxon>ecological metagenomes</taxon>
    </lineage>
</organism>
<dbReference type="PANTHER" id="PTHR38784">
    <property type="entry name" value="SUCROSE PHOSPHORYLASE"/>
    <property type="match status" value="1"/>
</dbReference>
<name>A0A3B0ZEB8_9ZZZZ</name>
<dbReference type="PANTHER" id="PTHR38784:SF1">
    <property type="entry name" value="SUCROSE PHOSPHORYLASE"/>
    <property type="match status" value="1"/>
</dbReference>
<protein>
    <submittedName>
        <fullName evidence="1">YaeQ protein</fullName>
    </submittedName>
</protein>
<dbReference type="CDD" id="cd22368">
    <property type="entry name" value="YaeQ-like"/>
    <property type="match status" value="1"/>
</dbReference>
<dbReference type="SMART" id="SM01322">
    <property type="entry name" value="YaeQ"/>
    <property type="match status" value="1"/>
</dbReference>
<dbReference type="Gene3D" id="3.10.640.10">
    <property type="entry name" value="Restriction endonuclease-like alpha-beta roll domain"/>
    <property type="match status" value="1"/>
</dbReference>
<dbReference type="InterPro" id="IPR011335">
    <property type="entry name" value="Restrct_endonuc-II-like"/>
</dbReference>
<proteinExistence type="predicted"/>
<dbReference type="InterPro" id="IPR038590">
    <property type="entry name" value="YaeQ_sf"/>
</dbReference>
<dbReference type="PIRSF" id="PIRSF011484">
    <property type="entry name" value="YaeQ"/>
    <property type="match status" value="1"/>
</dbReference>
<dbReference type="EMBL" id="UOFP01000109">
    <property type="protein sequence ID" value="VAW85802.1"/>
    <property type="molecule type" value="Genomic_DNA"/>
</dbReference>
<reference evidence="1" key="1">
    <citation type="submission" date="2018-06" db="EMBL/GenBank/DDBJ databases">
        <authorList>
            <person name="Zhirakovskaya E."/>
        </authorList>
    </citation>
    <scope>NUCLEOTIDE SEQUENCE</scope>
</reference>
<dbReference type="AlphaFoldDB" id="A0A3B0ZEB8"/>
<accession>A0A3B0ZEB8</accession>
<dbReference type="Pfam" id="PF07152">
    <property type="entry name" value="YaeQ"/>
    <property type="match status" value="1"/>
</dbReference>